<keyword evidence="3" id="KW-1185">Reference proteome</keyword>
<comment type="caution">
    <text evidence="2">The sequence shown here is derived from an EMBL/GenBank/DDBJ whole genome shotgun (WGS) entry which is preliminary data.</text>
</comment>
<name>A0ABU9XQI4_9SPHN</name>
<sequence length="131" mass="14342">MSHAEIPASSQEDIALSETDDPPSAAELRRRALSRWDNEGGAISSARSLHADLTPLSSTELIQLRIRVIALENMLIAVLAEGSVRQHDVARDMAAYIAPRPGSTHHPLTIEAGRHMTALVDRAMHYRTLES</sequence>
<proteinExistence type="predicted"/>
<dbReference type="Proteomes" id="UP001404104">
    <property type="component" value="Unassembled WGS sequence"/>
</dbReference>
<protein>
    <submittedName>
        <fullName evidence="2">Uncharacterized protein</fullName>
    </submittedName>
</protein>
<gene>
    <name evidence="2" type="ORF">ABC969_06585</name>
</gene>
<dbReference type="EMBL" id="JBDIMF010000002">
    <property type="protein sequence ID" value="MEN2786088.1"/>
    <property type="molecule type" value="Genomic_DNA"/>
</dbReference>
<organism evidence="2 3">
    <name type="scientific">Sphingomonas qilianensis</name>
    <dbReference type="NCBI Taxonomy" id="1736690"/>
    <lineage>
        <taxon>Bacteria</taxon>
        <taxon>Pseudomonadati</taxon>
        <taxon>Pseudomonadota</taxon>
        <taxon>Alphaproteobacteria</taxon>
        <taxon>Sphingomonadales</taxon>
        <taxon>Sphingomonadaceae</taxon>
        <taxon>Sphingomonas</taxon>
    </lineage>
</organism>
<reference evidence="2 3" key="1">
    <citation type="submission" date="2024-05" db="EMBL/GenBank/DDBJ databases">
        <authorList>
            <person name="Liu Q."/>
            <person name="Xin Y.-H."/>
        </authorList>
    </citation>
    <scope>NUCLEOTIDE SEQUENCE [LARGE SCALE GENOMIC DNA]</scope>
    <source>
        <strain evidence="2 3">CGMCC 1.15349</strain>
    </source>
</reference>
<accession>A0ABU9XQI4</accession>
<feature type="region of interest" description="Disordered" evidence="1">
    <location>
        <begin position="1"/>
        <end position="26"/>
    </location>
</feature>
<dbReference type="RefSeq" id="WP_345863889.1">
    <property type="nucleotide sequence ID" value="NZ_JBDIMF010000002.1"/>
</dbReference>
<evidence type="ECO:0000313" key="2">
    <source>
        <dbReference type="EMBL" id="MEN2786088.1"/>
    </source>
</evidence>
<evidence type="ECO:0000256" key="1">
    <source>
        <dbReference type="SAM" id="MobiDB-lite"/>
    </source>
</evidence>
<evidence type="ECO:0000313" key="3">
    <source>
        <dbReference type="Proteomes" id="UP001404104"/>
    </source>
</evidence>